<organism evidence="4 5">
    <name type="scientific">Coptis chinensis</name>
    <dbReference type="NCBI Taxonomy" id="261450"/>
    <lineage>
        <taxon>Eukaryota</taxon>
        <taxon>Viridiplantae</taxon>
        <taxon>Streptophyta</taxon>
        <taxon>Embryophyta</taxon>
        <taxon>Tracheophyta</taxon>
        <taxon>Spermatophyta</taxon>
        <taxon>Magnoliopsida</taxon>
        <taxon>Ranunculales</taxon>
        <taxon>Ranunculaceae</taxon>
        <taxon>Coptidoideae</taxon>
        <taxon>Coptis</taxon>
    </lineage>
</organism>
<dbReference type="InterPro" id="IPR023575">
    <property type="entry name" value="Ribosomal_uS19_SF"/>
</dbReference>
<keyword evidence="5" id="KW-1185">Reference proteome</keyword>
<proteinExistence type="inferred from homology"/>
<dbReference type="GO" id="GO:0022627">
    <property type="term" value="C:cytosolic small ribosomal subunit"/>
    <property type="evidence" value="ECO:0007669"/>
    <property type="project" value="TreeGrafter"/>
</dbReference>
<comment type="caution">
    <text evidence="4">The sequence shown here is derived from an EMBL/GenBank/DDBJ whole genome shotgun (WGS) entry which is preliminary data.</text>
</comment>
<name>A0A835IHH2_9MAGN</name>
<dbReference type="InterPro" id="IPR002222">
    <property type="entry name" value="Ribosomal_uS19"/>
</dbReference>
<dbReference type="PANTHER" id="PTHR11880">
    <property type="entry name" value="RIBOSOMAL PROTEIN S19P FAMILY MEMBER"/>
    <property type="match status" value="1"/>
</dbReference>
<dbReference type="AlphaFoldDB" id="A0A835IHH2"/>
<keyword evidence="2" id="KW-0689">Ribosomal protein</keyword>
<evidence type="ECO:0000313" key="5">
    <source>
        <dbReference type="Proteomes" id="UP000631114"/>
    </source>
</evidence>
<accession>A0A835IHH2</accession>
<dbReference type="GO" id="GO:0000028">
    <property type="term" value="P:ribosomal small subunit assembly"/>
    <property type="evidence" value="ECO:0007669"/>
    <property type="project" value="TreeGrafter"/>
</dbReference>
<dbReference type="OrthoDB" id="434647at2759"/>
<dbReference type="Gene3D" id="3.30.860.10">
    <property type="entry name" value="30s Ribosomal Protein S19, Chain A"/>
    <property type="match status" value="1"/>
</dbReference>
<reference evidence="4 5" key="1">
    <citation type="submission" date="2020-10" db="EMBL/GenBank/DDBJ databases">
        <title>The Coptis chinensis genome and diversification of protoberbering-type alkaloids.</title>
        <authorList>
            <person name="Wang B."/>
            <person name="Shu S."/>
            <person name="Song C."/>
            <person name="Liu Y."/>
        </authorList>
    </citation>
    <scope>NUCLEOTIDE SEQUENCE [LARGE SCALE GENOMIC DNA]</scope>
    <source>
        <strain evidence="4">HL-2020</strain>
        <tissue evidence="4">Leaf</tissue>
    </source>
</reference>
<gene>
    <name evidence="4" type="ORF">IFM89_029988</name>
</gene>
<dbReference type="EMBL" id="JADFTS010000003">
    <property type="protein sequence ID" value="KAF9616527.1"/>
    <property type="molecule type" value="Genomic_DNA"/>
</dbReference>
<dbReference type="PANTHER" id="PTHR11880:SF2">
    <property type="entry name" value="SMALL RIBOSOMAL SUBUNIT PROTEIN US19"/>
    <property type="match status" value="1"/>
</dbReference>
<protein>
    <submittedName>
        <fullName evidence="4">Uncharacterized protein</fullName>
    </submittedName>
</protein>
<evidence type="ECO:0000256" key="3">
    <source>
        <dbReference type="ARBA" id="ARBA00023274"/>
    </source>
</evidence>
<evidence type="ECO:0000313" key="4">
    <source>
        <dbReference type="EMBL" id="KAF9616527.1"/>
    </source>
</evidence>
<dbReference type="Proteomes" id="UP000631114">
    <property type="component" value="Unassembled WGS sequence"/>
</dbReference>
<sequence length="283" mass="31585">MEEPEVEVGGATPKRRTIKKFAFRGVGLDQLLDMGTDELVKLFTACARRMFQRGLKRKPIALIKKVRMALVACTQLPMYGELKLCFIVYLWSPKTKAIALDWAMFSWYYCVANGQSTFYRILEYLAAQSSRNGKKPNTGNRSTESLEASEYSAIPYGVVFDCFCETALTVNRIRDPAVSFRAHYISPKGRTFHSLIQACLHLTTTKESDWNIPEKKGALADAHSPLADAHSLMVVEHGYNPEAVMELCCGGELSASDLKVWGPKAVTSLIAMGWKYCCSIEQG</sequence>
<dbReference type="GO" id="GO:0006412">
    <property type="term" value="P:translation"/>
    <property type="evidence" value="ECO:0007669"/>
    <property type="project" value="InterPro"/>
</dbReference>
<keyword evidence="3" id="KW-0687">Ribonucleoprotein</keyword>
<evidence type="ECO:0000256" key="1">
    <source>
        <dbReference type="ARBA" id="ARBA00007345"/>
    </source>
</evidence>
<comment type="similarity">
    <text evidence="1">Belongs to the universal ribosomal protein uS19 family.</text>
</comment>
<evidence type="ECO:0000256" key="2">
    <source>
        <dbReference type="ARBA" id="ARBA00022980"/>
    </source>
</evidence>
<dbReference type="GO" id="GO:0003735">
    <property type="term" value="F:structural constituent of ribosome"/>
    <property type="evidence" value="ECO:0007669"/>
    <property type="project" value="InterPro"/>
</dbReference>